<keyword evidence="3" id="KW-1185">Reference proteome</keyword>
<evidence type="ECO:0000313" key="2">
    <source>
        <dbReference type="EMBL" id="PRZ15509.1"/>
    </source>
</evidence>
<keyword evidence="1" id="KW-0812">Transmembrane</keyword>
<feature type="transmembrane region" description="Helical" evidence="1">
    <location>
        <begin position="36"/>
        <end position="55"/>
    </location>
</feature>
<keyword evidence="1" id="KW-0472">Membrane</keyword>
<reference evidence="2 3" key="1">
    <citation type="submission" date="2018-03" db="EMBL/GenBank/DDBJ databases">
        <title>Genomic Encyclopedia of Archaeal and Bacterial Type Strains, Phase II (KMG-II): from individual species to whole genera.</title>
        <authorList>
            <person name="Goeker M."/>
        </authorList>
    </citation>
    <scope>NUCLEOTIDE SEQUENCE [LARGE SCALE GENOMIC DNA]</scope>
    <source>
        <strain evidence="2 3">RHA1</strain>
    </source>
</reference>
<organism evidence="2 3">
    <name type="scientific">Laceyella sediminis</name>
    <dbReference type="NCBI Taxonomy" id="573074"/>
    <lineage>
        <taxon>Bacteria</taxon>
        <taxon>Bacillati</taxon>
        <taxon>Bacillota</taxon>
        <taxon>Bacilli</taxon>
        <taxon>Bacillales</taxon>
        <taxon>Thermoactinomycetaceae</taxon>
        <taxon>Laceyella</taxon>
    </lineage>
</organism>
<evidence type="ECO:0000256" key="1">
    <source>
        <dbReference type="SAM" id="Phobius"/>
    </source>
</evidence>
<proteinExistence type="predicted"/>
<gene>
    <name evidence="2" type="ORF">CLV36_104234</name>
</gene>
<evidence type="ECO:0000313" key="3">
    <source>
        <dbReference type="Proteomes" id="UP000238836"/>
    </source>
</evidence>
<dbReference type="Proteomes" id="UP000238836">
    <property type="component" value="Unassembled WGS sequence"/>
</dbReference>
<protein>
    <submittedName>
        <fullName evidence="2">Uncharacterized protein</fullName>
    </submittedName>
</protein>
<feature type="transmembrane region" description="Helical" evidence="1">
    <location>
        <begin position="6"/>
        <end position="24"/>
    </location>
</feature>
<name>A0ABX5ESK1_9BACL</name>
<dbReference type="EMBL" id="PVTZ01000004">
    <property type="protein sequence ID" value="PRZ15509.1"/>
    <property type="molecule type" value="Genomic_DNA"/>
</dbReference>
<comment type="caution">
    <text evidence="2">The sequence shown here is derived from an EMBL/GenBank/DDBJ whole genome shotgun (WGS) entry which is preliminary data.</text>
</comment>
<sequence length="64" mass="7510">MAIQYVALIYAVLTSILFFGINILSQKREWKQKTTYMLFIVLDVILIVVFVILIFNGTIDIKWK</sequence>
<accession>A0ABX5ESK1</accession>
<keyword evidence="1" id="KW-1133">Transmembrane helix</keyword>